<proteinExistence type="inferred from homology"/>
<dbReference type="OrthoDB" id="5792512at2"/>
<keyword evidence="4 6" id="KW-1133">Transmembrane helix</keyword>
<keyword evidence="8" id="KW-1185">Reference proteome</keyword>
<dbReference type="PANTHER" id="PTHR21716">
    <property type="entry name" value="TRANSMEMBRANE PROTEIN"/>
    <property type="match status" value="1"/>
</dbReference>
<comment type="subcellular location">
    <subcellularLocation>
        <location evidence="1">Membrane</location>
        <topology evidence="1">Multi-pass membrane protein</topology>
    </subcellularLocation>
</comment>
<feature type="transmembrane region" description="Helical" evidence="6">
    <location>
        <begin position="60"/>
        <end position="77"/>
    </location>
</feature>
<dbReference type="Proteomes" id="UP000017842">
    <property type="component" value="Unassembled WGS sequence"/>
</dbReference>
<feature type="transmembrane region" description="Helical" evidence="6">
    <location>
        <begin position="151"/>
        <end position="169"/>
    </location>
</feature>
<name>V5BJ22_9GAMM</name>
<evidence type="ECO:0000313" key="7">
    <source>
        <dbReference type="EMBL" id="ESS73310.1"/>
    </source>
</evidence>
<dbReference type="AlphaFoldDB" id="V5BJ22"/>
<dbReference type="RefSeq" id="WP_023493722.1">
    <property type="nucleotide sequence ID" value="NZ_AYLO01000026.1"/>
</dbReference>
<keyword evidence="5 6" id="KW-0472">Membrane</keyword>
<evidence type="ECO:0000313" key="8">
    <source>
        <dbReference type="Proteomes" id="UP000017842"/>
    </source>
</evidence>
<dbReference type="eggNOG" id="COG0628">
    <property type="taxonomic scope" value="Bacteria"/>
</dbReference>
<evidence type="ECO:0000256" key="5">
    <source>
        <dbReference type="ARBA" id="ARBA00023136"/>
    </source>
</evidence>
<reference evidence="7 8" key="1">
    <citation type="journal article" date="2013" name="Genome Announc.">
        <title>Draft Genome Sequence of the Methanotrophic Gammaproteobacterium Methyloglobulus morosus DSM 22980 Strain KoM1.</title>
        <authorList>
            <person name="Poehlein A."/>
            <person name="Deutzmann J.S."/>
            <person name="Daniel R."/>
            <person name="Simeonova D.D."/>
        </authorList>
    </citation>
    <scope>NUCLEOTIDE SEQUENCE [LARGE SCALE GENOMIC DNA]</scope>
    <source>
        <strain evidence="7 8">KoM1</strain>
    </source>
</reference>
<evidence type="ECO:0000256" key="1">
    <source>
        <dbReference type="ARBA" id="ARBA00004141"/>
    </source>
</evidence>
<comment type="similarity">
    <text evidence="2">Belongs to the autoinducer-2 exporter (AI-2E) (TC 2.A.86) family.</text>
</comment>
<organism evidence="7 8">
    <name type="scientific">Methyloglobulus morosus KoM1</name>
    <dbReference type="NCBI Taxonomy" id="1116472"/>
    <lineage>
        <taxon>Bacteria</taxon>
        <taxon>Pseudomonadati</taxon>
        <taxon>Pseudomonadota</taxon>
        <taxon>Gammaproteobacteria</taxon>
        <taxon>Methylococcales</taxon>
        <taxon>Methylococcaceae</taxon>
        <taxon>Methyloglobulus</taxon>
    </lineage>
</organism>
<feature type="transmembrane region" description="Helical" evidence="6">
    <location>
        <begin position="271"/>
        <end position="290"/>
    </location>
</feature>
<comment type="caution">
    <text evidence="7">The sequence shown here is derived from an EMBL/GenBank/DDBJ whole genome shotgun (WGS) entry which is preliminary data.</text>
</comment>
<dbReference type="Pfam" id="PF01594">
    <property type="entry name" value="AI-2E_transport"/>
    <property type="match status" value="1"/>
</dbReference>
<dbReference type="GO" id="GO:0016020">
    <property type="term" value="C:membrane"/>
    <property type="evidence" value="ECO:0007669"/>
    <property type="project" value="UniProtKB-SubCell"/>
</dbReference>
<dbReference type="InterPro" id="IPR002549">
    <property type="entry name" value="AI-2E-like"/>
</dbReference>
<evidence type="ECO:0000256" key="4">
    <source>
        <dbReference type="ARBA" id="ARBA00022989"/>
    </source>
</evidence>
<dbReference type="GO" id="GO:0055085">
    <property type="term" value="P:transmembrane transport"/>
    <property type="evidence" value="ECO:0007669"/>
    <property type="project" value="TreeGrafter"/>
</dbReference>
<evidence type="ECO:0000256" key="3">
    <source>
        <dbReference type="ARBA" id="ARBA00022692"/>
    </source>
</evidence>
<dbReference type="PANTHER" id="PTHR21716:SF64">
    <property type="entry name" value="AI-2 TRANSPORT PROTEIN TQSA"/>
    <property type="match status" value="1"/>
</dbReference>
<keyword evidence="3 6" id="KW-0812">Transmembrane</keyword>
<gene>
    <name evidence="7" type="ORF">MGMO_26c00220</name>
</gene>
<protein>
    <recommendedName>
        <fullName evidence="9">Permease</fullName>
    </recommendedName>
</protein>
<evidence type="ECO:0000256" key="2">
    <source>
        <dbReference type="ARBA" id="ARBA00009773"/>
    </source>
</evidence>
<feature type="transmembrane region" description="Helical" evidence="6">
    <location>
        <begin position="233"/>
        <end position="259"/>
    </location>
</feature>
<dbReference type="EMBL" id="AYLO01000026">
    <property type="protein sequence ID" value="ESS73310.1"/>
    <property type="molecule type" value="Genomic_DNA"/>
</dbReference>
<dbReference type="PATRIC" id="fig|1116472.3.peg.845"/>
<feature type="transmembrane region" description="Helical" evidence="6">
    <location>
        <begin position="302"/>
        <end position="335"/>
    </location>
</feature>
<sequence>MTDSQKWLVLAFAAFGGWLVYLLSPVLMPFVFSAILAYLGDPLTDKLESYRLSRTQSVTVVFLTMALVFALVLFLLIPQLEVQIANFISSLPAYAEKMNSLVLPWLERRFGISIKPVDTNELIAITKSHWQNAGGIVASTMSSISHSGGVIAAWLMNLLLIPVVTFYLLRDWDILVAKIYDLLPRRIAPVTAKLAGEVNTVLSAFLRGQFYVMLALGCIYSVGLWITGLDLALLIGMLAGLVSFVPYLGAFVGIVSACIASLVQFHEASQLISVAVVFLVGQTLEGTVLTPKLVGDKIGLHPVAVIFSVMAGGQLFGFLGILLALPVASIVMVFLRHVHDIYRDSEFYGKD</sequence>
<accession>V5BJ22</accession>
<feature type="transmembrane region" description="Helical" evidence="6">
    <location>
        <begin position="12"/>
        <end position="39"/>
    </location>
</feature>
<evidence type="ECO:0000256" key="6">
    <source>
        <dbReference type="SAM" id="Phobius"/>
    </source>
</evidence>
<feature type="transmembrane region" description="Helical" evidence="6">
    <location>
        <begin position="210"/>
        <end position="227"/>
    </location>
</feature>
<dbReference type="STRING" id="1116472.MGMO_26c00220"/>
<evidence type="ECO:0008006" key="9">
    <source>
        <dbReference type="Google" id="ProtNLM"/>
    </source>
</evidence>